<protein>
    <recommendedName>
        <fullName evidence="1">Peptidase M15C domain-containing protein</fullName>
    </recommendedName>
</protein>
<evidence type="ECO:0000313" key="2">
    <source>
        <dbReference type="EMBL" id="AEB13881.1"/>
    </source>
</evidence>
<keyword evidence="3" id="KW-1185">Reference proteome</keyword>
<dbReference type="EMBL" id="CP002631">
    <property type="protein sequence ID" value="AEB13881.1"/>
    <property type="molecule type" value="Genomic_DNA"/>
</dbReference>
<dbReference type="HOGENOM" id="CLU_067809_0_0_12"/>
<reference evidence="3" key="2">
    <citation type="submission" date="2011-04" db="EMBL/GenBank/DDBJ databases">
        <title>The complete genome of chromosome of Treponema succinifaciens DSM 2489.</title>
        <authorList>
            <person name="Lucas S."/>
            <person name="Copeland A."/>
            <person name="Lapidus A."/>
            <person name="Bruce D."/>
            <person name="Goodwin L."/>
            <person name="Pitluck S."/>
            <person name="Peters L."/>
            <person name="Kyrpides N."/>
            <person name="Mavromatis K."/>
            <person name="Ivanova N."/>
            <person name="Ovchinnikova G."/>
            <person name="Teshima H."/>
            <person name="Detter J.C."/>
            <person name="Tapia R."/>
            <person name="Han C."/>
            <person name="Land M."/>
            <person name="Hauser L."/>
            <person name="Markowitz V."/>
            <person name="Cheng J.-F."/>
            <person name="Hugenholtz P."/>
            <person name="Woyke T."/>
            <person name="Wu D."/>
            <person name="Gronow S."/>
            <person name="Wellnitz S."/>
            <person name="Brambilla E."/>
            <person name="Klenk H.-P."/>
            <person name="Eisen J.A."/>
        </authorList>
    </citation>
    <scope>NUCLEOTIDE SEQUENCE [LARGE SCALE GENOMIC DNA]</scope>
    <source>
        <strain evidence="3">ATCC 33096 / DSM 2489 / 6091</strain>
    </source>
</reference>
<dbReference type="GO" id="GO:0008233">
    <property type="term" value="F:peptidase activity"/>
    <property type="evidence" value="ECO:0007669"/>
    <property type="project" value="InterPro"/>
</dbReference>
<evidence type="ECO:0000313" key="3">
    <source>
        <dbReference type="Proteomes" id="UP000006852"/>
    </source>
</evidence>
<feature type="domain" description="Peptidase M15C" evidence="1">
    <location>
        <begin position="212"/>
        <end position="290"/>
    </location>
</feature>
<dbReference type="Pfam" id="PF13539">
    <property type="entry name" value="Peptidase_M15_4"/>
    <property type="match status" value="1"/>
</dbReference>
<dbReference type="OrthoDB" id="9799970at2"/>
<evidence type="ECO:0000259" key="1">
    <source>
        <dbReference type="Pfam" id="PF13539"/>
    </source>
</evidence>
<reference evidence="2 3" key="1">
    <citation type="journal article" date="2011" name="Stand. Genomic Sci.">
        <title>Complete genome sequence of Treponema succinifaciens type strain (6091).</title>
        <authorList>
            <person name="Han C."/>
            <person name="Gronow S."/>
            <person name="Teshima H."/>
            <person name="Lapidus A."/>
            <person name="Nolan M."/>
            <person name="Lucas S."/>
            <person name="Hammon N."/>
            <person name="Deshpande S."/>
            <person name="Cheng J.F."/>
            <person name="Zeytun A."/>
            <person name="Tapia R."/>
            <person name="Goodwin L."/>
            <person name="Pitluck S."/>
            <person name="Liolios K."/>
            <person name="Pagani I."/>
            <person name="Ivanova N."/>
            <person name="Mavromatis K."/>
            <person name="Mikhailova N."/>
            <person name="Huntemann M."/>
            <person name="Pati A."/>
            <person name="Chen A."/>
            <person name="Palaniappan K."/>
            <person name="Land M."/>
            <person name="Hauser L."/>
            <person name="Brambilla E.M."/>
            <person name="Rohde M."/>
            <person name="Goker M."/>
            <person name="Woyke T."/>
            <person name="Bristow J."/>
            <person name="Eisen J.A."/>
            <person name="Markowitz V."/>
            <person name="Hugenholtz P."/>
            <person name="Kyrpides N.C."/>
            <person name="Klenk H.P."/>
            <person name="Detter J.C."/>
        </authorList>
    </citation>
    <scope>NUCLEOTIDE SEQUENCE [LARGE SCALE GENOMIC DNA]</scope>
    <source>
        <strain evidence="3">ATCC 33096 / DSM 2489 / 6091</strain>
    </source>
</reference>
<dbReference type="SUPFAM" id="SSF55166">
    <property type="entry name" value="Hedgehog/DD-peptidase"/>
    <property type="match status" value="1"/>
</dbReference>
<dbReference type="Proteomes" id="UP000006852">
    <property type="component" value="Chromosome"/>
</dbReference>
<dbReference type="Gene3D" id="3.30.1380.10">
    <property type="match status" value="1"/>
</dbReference>
<dbReference type="InterPro" id="IPR039561">
    <property type="entry name" value="Peptidase_M15C"/>
</dbReference>
<name>F2NUQ0_TRES6</name>
<dbReference type="STRING" id="869209.Tresu_0961"/>
<dbReference type="KEGG" id="tsu:Tresu_0961"/>
<sequence length="306" mass="36408">MKFSSSCFLRIFLFALLFFPCFGFSFSAFNLKGEEPELLSLFRKAYPDIQFKSEYNAFAGDWKILLSLEDRTAEFFWADGMFLPESEIENKNLYNSFLYKYDFALHDPADFTEEDIEKIRQFSSTENRTSVKGTPPFFYDFVYDCKTRVSLEQHIKKIPFLGKRSNAHERLREPLAKVEKEILESSKSDAEVKNFLDTLLSADSYSWRNISDSGNRSFHSLGVALDLLPRGWKQKNVYWAWRRDIDGDNWMRLPLERRWMPPQKVIEIFENNGFLWGGKWVIWDNMHFEYRPEVILFSRLRNKKNQ</sequence>
<dbReference type="RefSeq" id="WP_013701173.1">
    <property type="nucleotide sequence ID" value="NC_015385.1"/>
</dbReference>
<dbReference type="eggNOG" id="COG0791">
    <property type="taxonomic scope" value="Bacteria"/>
</dbReference>
<dbReference type="AlphaFoldDB" id="F2NUQ0"/>
<organism evidence="2 3">
    <name type="scientific">Treponema succinifaciens (strain ATCC 33096 / DSM 2489 / 6091)</name>
    <dbReference type="NCBI Taxonomy" id="869209"/>
    <lineage>
        <taxon>Bacteria</taxon>
        <taxon>Pseudomonadati</taxon>
        <taxon>Spirochaetota</taxon>
        <taxon>Spirochaetia</taxon>
        <taxon>Spirochaetales</taxon>
        <taxon>Treponemataceae</taxon>
        <taxon>Treponema</taxon>
    </lineage>
</organism>
<accession>F2NUQ0</accession>
<dbReference type="InterPro" id="IPR009045">
    <property type="entry name" value="Zn_M74/Hedgehog-like"/>
</dbReference>
<dbReference type="GeneID" id="302998126"/>
<gene>
    <name evidence="2" type="ordered locus">Tresu_0961</name>
</gene>
<proteinExistence type="predicted"/>